<name>C7QAW4_CATAD</name>
<keyword evidence="2" id="KW-1185">Reference proteome</keyword>
<dbReference type="KEGG" id="cai:Caci_5578"/>
<dbReference type="EMBL" id="CP001700">
    <property type="protein sequence ID" value="ACU74437.1"/>
    <property type="molecule type" value="Genomic_DNA"/>
</dbReference>
<dbReference type="HOGENOM" id="CLU_385304_0_0_11"/>
<dbReference type="InParanoid" id="C7QAW4"/>
<reference evidence="1 2" key="1">
    <citation type="journal article" date="2009" name="Stand. Genomic Sci.">
        <title>Complete genome sequence of Catenulispora acidiphila type strain (ID 139908).</title>
        <authorList>
            <person name="Copeland A."/>
            <person name="Lapidus A."/>
            <person name="Glavina Del Rio T."/>
            <person name="Nolan M."/>
            <person name="Lucas S."/>
            <person name="Chen F."/>
            <person name="Tice H."/>
            <person name="Cheng J.F."/>
            <person name="Bruce D."/>
            <person name="Goodwin L."/>
            <person name="Pitluck S."/>
            <person name="Mikhailova N."/>
            <person name="Pati A."/>
            <person name="Ivanova N."/>
            <person name="Mavromatis K."/>
            <person name="Chen A."/>
            <person name="Palaniappan K."/>
            <person name="Chain P."/>
            <person name="Land M."/>
            <person name="Hauser L."/>
            <person name="Chang Y.J."/>
            <person name="Jeffries C.D."/>
            <person name="Chertkov O."/>
            <person name="Brettin T."/>
            <person name="Detter J.C."/>
            <person name="Han C."/>
            <person name="Ali Z."/>
            <person name="Tindall B.J."/>
            <person name="Goker M."/>
            <person name="Bristow J."/>
            <person name="Eisen J.A."/>
            <person name="Markowitz V."/>
            <person name="Hugenholtz P."/>
            <person name="Kyrpides N.C."/>
            <person name="Klenk H.P."/>
        </authorList>
    </citation>
    <scope>NUCLEOTIDE SEQUENCE [LARGE SCALE GENOMIC DNA]</scope>
    <source>
        <strain evidence="2">DSM 44928 / JCM 14897 / NBRC 102108 / NRRL B-24433 / ID139908</strain>
    </source>
</reference>
<sequence precursor="true">MTRDRLRRVVGVFGVWWHRPRKKSFTALAAGVAVAMVAAVLSVGAMPAAAAVNPPPPFHECPAVGNATGCAVLLVFQSDGTVSVLSDPNSGNPYDGADDTEVGVLNEAGVAIPNVTLNSGADIFGFDGDGICSGGFSGTPAGCPFDPTKYGGPGISYSGINAAKTSGVVNFAESCTGNTASTCSPSAGLNDGASAFFSLEENVTGASIIIPKANPVIASTTPSPDTTVGGTISDSAVLANGRVPSGTLTFNLYGPGDTSCQSAISTLTTAVNGNGTYPSGTFNASVPGTYSWTVSYGGDANNNPAPTTACGSETVTVSKASPSLTTTPSGAVPVGGTISDAGTLSGGFNPTGSLTFTLYAPGDTSCQTAISTLTDAVAGSGTYNSGTVPVSAPGVYNWVVAYSGDANNNGATSACGSETVTVTKASPSLTTTPSASVPVGGTISDAGTLSGGFNPTGSLTFKLYAPGDTSCQTAISTLTDAVAGSGTYNSGTVPVSAPGVYNWVVAYSGDANNNGATSACGSETVSVTPQVLTGRAYGLTASASALGLQLLSIAPTPDTGSVSTTTAETVAPPCVVSLSGLINSGTLCASVTTSLNPSKSTVQASVDNTSIGLPGVPVITIGAVQSQSTSTCQAANGSTTIAYLKVGGVVVISKPTAVAPNTKISVAGVSLILNEQLASPGVLTVNAVHVKINALGLNLVTANVVLASSTSDIHNCP</sequence>
<organism evidence="1 2">
    <name type="scientific">Catenulispora acidiphila (strain DSM 44928 / JCM 14897 / NBRC 102108 / NRRL B-24433 / ID139908)</name>
    <dbReference type="NCBI Taxonomy" id="479433"/>
    <lineage>
        <taxon>Bacteria</taxon>
        <taxon>Bacillati</taxon>
        <taxon>Actinomycetota</taxon>
        <taxon>Actinomycetes</taxon>
        <taxon>Catenulisporales</taxon>
        <taxon>Catenulisporaceae</taxon>
        <taxon>Catenulispora</taxon>
    </lineage>
</organism>
<dbReference type="OrthoDB" id="9808778at2"/>
<evidence type="ECO:0000313" key="2">
    <source>
        <dbReference type="Proteomes" id="UP000000851"/>
    </source>
</evidence>
<accession>C7QAW4</accession>
<dbReference type="Proteomes" id="UP000000851">
    <property type="component" value="Chromosome"/>
</dbReference>
<evidence type="ECO:0000313" key="1">
    <source>
        <dbReference type="EMBL" id="ACU74437.1"/>
    </source>
</evidence>
<dbReference type="NCBIfam" id="NF040603">
    <property type="entry name" value="choice_anch_P"/>
    <property type="match status" value="1"/>
</dbReference>
<dbReference type="RefSeq" id="WP_015794166.1">
    <property type="nucleotide sequence ID" value="NC_013131.1"/>
</dbReference>
<dbReference type="AlphaFoldDB" id="C7QAW4"/>
<proteinExistence type="predicted"/>
<dbReference type="eggNOG" id="COG0739">
    <property type="taxonomic scope" value="Bacteria"/>
</dbReference>
<protein>
    <submittedName>
        <fullName evidence="1">Uncharacterized protein</fullName>
    </submittedName>
</protein>
<gene>
    <name evidence="1" type="ordered locus">Caci_5578</name>
</gene>